<reference evidence="2" key="1">
    <citation type="journal article" date="2017" name="Nat. Ecol. Evol.">
        <title>Genome expansion and lineage-specific genetic innovations in the forest pathogenic fungi Armillaria.</title>
        <authorList>
            <person name="Sipos G."/>
            <person name="Prasanna A.N."/>
            <person name="Walter M.C."/>
            <person name="O'Connor E."/>
            <person name="Balint B."/>
            <person name="Krizsan K."/>
            <person name="Kiss B."/>
            <person name="Hess J."/>
            <person name="Varga T."/>
            <person name="Slot J."/>
            <person name="Riley R."/>
            <person name="Boka B."/>
            <person name="Rigling D."/>
            <person name="Barry K."/>
            <person name="Lee J."/>
            <person name="Mihaltcheva S."/>
            <person name="LaButti K."/>
            <person name="Lipzen A."/>
            <person name="Waldron R."/>
            <person name="Moloney N.M."/>
            <person name="Sperisen C."/>
            <person name="Kredics L."/>
            <person name="Vagvoelgyi C."/>
            <person name="Patrignani A."/>
            <person name="Fitzpatrick D."/>
            <person name="Nagy I."/>
            <person name="Doyle S."/>
            <person name="Anderson J.B."/>
            <person name="Grigoriev I.V."/>
            <person name="Gueldener U."/>
            <person name="Muensterkoetter M."/>
            <person name="Nagy L.G."/>
        </authorList>
    </citation>
    <scope>NUCLEOTIDE SEQUENCE [LARGE SCALE GENOMIC DNA]</scope>
    <source>
        <strain evidence="2">Ar21-2</strain>
    </source>
</reference>
<keyword evidence="2" id="KW-1185">Reference proteome</keyword>
<sequence>MAATQRLTSIEVGLLKERAKRSASVLTEVPSRNLLPQFIPVFRHHLLIGKVPVSPDEDIPDALQCFIEIYRGIQTEEDRQCLLPLWPNFLAWSIYLLSHECYTYPSHAVRLIDKLYFGTYAGFRQLITDSIDLGPLIYWSWKSRHPCAVEETRLLYLFLPKNRPSNVKSDIARNPVLKEIHQDPSKYVRLCMLSIIELACQTPIDPHAFSDSFDLVGSGCIESTILLQKFMDNDVLGWTFYALCQLIDLAGREPVFRWNL</sequence>
<dbReference type="AlphaFoldDB" id="A0A2H3E8J6"/>
<protein>
    <submittedName>
        <fullName evidence="1">Uncharacterized protein</fullName>
    </submittedName>
</protein>
<proteinExistence type="predicted"/>
<name>A0A2H3E8J6_ARMGA</name>
<evidence type="ECO:0000313" key="1">
    <source>
        <dbReference type="EMBL" id="PBL00043.1"/>
    </source>
</evidence>
<accession>A0A2H3E8J6</accession>
<dbReference type="InParanoid" id="A0A2H3E8J6"/>
<organism evidence="1 2">
    <name type="scientific">Armillaria gallica</name>
    <name type="common">Bulbous honey fungus</name>
    <name type="synonym">Armillaria bulbosa</name>
    <dbReference type="NCBI Taxonomy" id="47427"/>
    <lineage>
        <taxon>Eukaryota</taxon>
        <taxon>Fungi</taxon>
        <taxon>Dikarya</taxon>
        <taxon>Basidiomycota</taxon>
        <taxon>Agaricomycotina</taxon>
        <taxon>Agaricomycetes</taxon>
        <taxon>Agaricomycetidae</taxon>
        <taxon>Agaricales</taxon>
        <taxon>Marasmiineae</taxon>
        <taxon>Physalacriaceae</taxon>
        <taxon>Armillaria</taxon>
    </lineage>
</organism>
<gene>
    <name evidence="1" type="ORF">ARMGADRAFT_1074861</name>
</gene>
<dbReference type="Proteomes" id="UP000217790">
    <property type="component" value="Unassembled WGS sequence"/>
</dbReference>
<evidence type="ECO:0000313" key="2">
    <source>
        <dbReference type="Proteomes" id="UP000217790"/>
    </source>
</evidence>
<dbReference type="EMBL" id="KZ293647">
    <property type="protein sequence ID" value="PBL00043.1"/>
    <property type="molecule type" value="Genomic_DNA"/>
</dbReference>